<proteinExistence type="predicted"/>
<protein>
    <recommendedName>
        <fullName evidence="1">Rho-GAP domain-containing protein</fullName>
    </recommendedName>
</protein>
<dbReference type="InterPro" id="IPR008936">
    <property type="entry name" value="Rho_GTPase_activation_prot"/>
</dbReference>
<sequence>MVAFTSLQSYDVADLTKQYFRELPECLLTNKLSETFIGIFTHFPKEHWLEAVNATIILMPDENREVLQSLLLFLHDISKTADHHKATTIHTFQMMGQQTHCVLYVPRSTTNSSQKPRCSLQGLSSQSNQISRLLPRMQDSSLCQKKINMLD</sequence>
<dbReference type="STRING" id="37653.A0A0L8FMF3"/>
<reference evidence="2" key="1">
    <citation type="submission" date="2015-07" db="EMBL/GenBank/DDBJ databases">
        <title>MeaNS - Measles Nucleotide Surveillance Program.</title>
        <authorList>
            <person name="Tran T."/>
            <person name="Druce J."/>
        </authorList>
    </citation>
    <scope>NUCLEOTIDE SEQUENCE</scope>
    <source>
        <strain evidence="2">UCB-OBI-ISO-001</strain>
        <tissue evidence="2">Gonad</tissue>
    </source>
</reference>
<evidence type="ECO:0000259" key="1">
    <source>
        <dbReference type="PROSITE" id="PS50238"/>
    </source>
</evidence>
<evidence type="ECO:0000313" key="2">
    <source>
        <dbReference type="EMBL" id="KOF65874.1"/>
    </source>
</evidence>
<dbReference type="OrthoDB" id="10003330at2759"/>
<dbReference type="Pfam" id="PF00620">
    <property type="entry name" value="RhoGAP"/>
    <property type="match status" value="1"/>
</dbReference>
<dbReference type="EMBL" id="KQ428763">
    <property type="protein sequence ID" value="KOF65874.1"/>
    <property type="molecule type" value="Genomic_DNA"/>
</dbReference>
<gene>
    <name evidence="2" type="ORF">OCBIM_22014110mg</name>
</gene>
<dbReference type="AlphaFoldDB" id="A0A0L8FMF3"/>
<dbReference type="GO" id="GO:0030036">
    <property type="term" value="P:actin cytoskeleton organization"/>
    <property type="evidence" value="ECO:0007669"/>
    <property type="project" value="TreeGrafter"/>
</dbReference>
<name>A0A0L8FMF3_OCTBM</name>
<dbReference type="PANTHER" id="PTHR12659">
    <property type="entry name" value="RHO-TYPE GTPASE ACTIVATING PROTEIN"/>
    <property type="match status" value="1"/>
</dbReference>
<dbReference type="GO" id="GO:0005096">
    <property type="term" value="F:GTPase activator activity"/>
    <property type="evidence" value="ECO:0007669"/>
    <property type="project" value="TreeGrafter"/>
</dbReference>
<dbReference type="PANTHER" id="PTHR12659:SF7">
    <property type="entry name" value="CROSSVEINLESS C, ISOFORM C"/>
    <property type="match status" value="1"/>
</dbReference>
<dbReference type="GO" id="GO:0007165">
    <property type="term" value="P:signal transduction"/>
    <property type="evidence" value="ECO:0007669"/>
    <property type="project" value="InterPro"/>
</dbReference>
<accession>A0A0L8FMF3</accession>
<dbReference type="PROSITE" id="PS50238">
    <property type="entry name" value="RHOGAP"/>
    <property type="match status" value="1"/>
</dbReference>
<dbReference type="SUPFAM" id="SSF48350">
    <property type="entry name" value="GTPase activation domain, GAP"/>
    <property type="match status" value="1"/>
</dbReference>
<dbReference type="InterPro" id="IPR000198">
    <property type="entry name" value="RhoGAP_dom"/>
</dbReference>
<dbReference type="GO" id="GO:0035023">
    <property type="term" value="P:regulation of Rho protein signal transduction"/>
    <property type="evidence" value="ECO:0007669"/>
    <property type="project" value="TreeGrafter"/>
</dbReference>
<organism evidence="2">
    <name type="scientific">Octopus bimaculoides</name>
    <name type="common">California two-spotted octopus</name>
    <dbReference type="NCBI Taxonomy" id="37653"/>
    <lineage>
        <taxon>Eukaryota</taxon>
        <taxon>Metazoa</taxon>
        <taxon>Spiralia</taxon>
        <taxon>Lophotrochozoa</taxon>
        <taxon>Mollusca</taxon>
        <taxon>Cephalopoda</taxon>
        <taxon>Coleoidea</taxon>
        <taxon>Octopodiformes</taxon>
        <taxon>Octopoda</taxon>
        <taxon>Incirrata</taxon>
        <taxon>Octopodidae</taxon>
        <taxon>Octopus</taxon>
    </lineage>
</organism>
<feature type="domain" description="Rho-GAP" evidence="1">
    <location>
        <begin position="1"/>
        <end position="142"/>
    </location>
</feature>
<dbReference type="Gene3D" id="1.10.555.10">
    <property type="entry name" value="Rho GTPase activation protein"/>
    <property type="match status" value="1"/>
</dbReference>